<dbReference type="PANTHER" id="PTHR10851">
    <property type="entry name" value="PYRIDOXINE-5-PHOSPHATE OXIDASE"/>
    <property type="match status" value="1"/>
</dbReference>
<dbReference type="RefSeq" id="WP_119477857.1">
    <property type="nucleotide sequence ID" value="NZ_QXML01000004.1"/>
</dbReference>
<dbReference type="Pfam" id="PF10590">
    <property type="entry name" value="PNP_phzG_C"/>
    <property type="match status" value="1"/>
</dbReference>
<evidence type="ECO:0000313" key="10">
    <source>
        <dbReference type="EMBL" id="RIW15921.1"/>
    </source>
</evidence>
<feature type="binding site" evidence="5 7">
    <location>
        <begin position="60"/>
        <end position="65"/>
    </location>
    <ligand>
        <name>FMN</name>
        <dbReference type="ChEBI" id="CHEBI:58210"/>
    </ligand>
</feature>
<dbReference type="GO" id="GO:0004733">
    <property type="term" value="F:pyridoxamine phosphate oxidase activity"/>
    <property type="evidence" value="ECO:0007669"/>
    <property type="project" value="UniProtKB-UniRule"/>
</dbReference>
<dbReference type="PIRSF" id="PIRSF000190">
    <property type="entry name" value="Pyd_amn-ph_oxd"/>
    <property type="match status" value="1"/>
</dbReference>
<sequence>MNLSEIRKDYSYKSLDINDVTHEPFHQFKIWFGEAVDSEVPEVNAMCLSTFGLNGYPNSRIVLLKEVDHGFVFFTNYESEKGQEIAANPKASLTFFWPELERQVRVTGDLEKVSAEESDRYYFSRPFGSQIGAWTSPQSKEISSREELDQIQKSVEERFTKEPITRPPHWGGFRLIPFKVEFWQGRPSRLHDRINYQKQSNGEWKISRLAP</sequence>
<dbReference type="InterPro" id="IPR019576">
    <property type="entry name" value="Pyridoxamine_oxidase_dimer_C"/>
</dbReference>
<feature type="binding site" evidence="5 6">
    <location>
        <position position="129"/>
    </location>
    <ligand>
        <name>substrate</name>
    </ligand>
</feature>
<evidence type="ECO:0000259" key="8">
    <source>
        <dbReference type="Pfam" id="PF01243"/>
    </source>
</evidence>
<dbReference type="Gene3D" id="2.30.110.10">
    <property type="entry name" value="Electron Transport, Fmn-binding Protein, Chain A"/>
    <property type="match status" value="1"/>
</dbReference>
<feature type="binding site" evidence="5 7">
    <location>
        <position position="81"/>
    </location>
    <ligand>
        <name>FMN</name>
        <dbReference type="ChEBI" id="CHEBI:58210"/>
    </ligand>
</feature>
<comment type="pathway">
    <text evidence="5">Cofactor metabolism; pyridoxal 5'-phosphate salvage; pyridoxal 5'-phosphate from pyridoxamine 5'-phosphate: step 1/1.</text>
</comment>
<dbReference type="PROSITE" id="PS01064">
    <property type="entry name" value="PYRIDOX_OXIDASE"/>
    <property type="match status" value="1"/>
</dbReference>
<dbReference type="GO" id="GO:0010181">
    <property type="term" value="F:FMN binding"/>
    <property type="evidence" value="ECO:0007669"/>
    <property type="project" value="UniProtKB-UniRule"/>
</dbReference>
<dbReference type="AlphaFoldDB" id="A0A418PSQ5"/>
<evidence type="ECO:0000256" key="1">
    <source>
        <dbReference type="ARBA" id="ARBA00007301"/>
    </source>
</evidence>
<keyword evidence="2 5" id="KW-0285">Flavoprotein</keyword>
<dbReference type="Proteomes" id="UP000283522">
    <property type="component" value="Unassembled WGS sequence"/>
</dbReference>
<comment type="similarity">
    <text evidence="1 5">Belongs to the pyridoxamine 5'-phosphate oxidase family.</text>
</comment>
<feature type="binding site" evidence="5 6">
    <location>
        <begin position="189"/>
        <end position="191"/>
    </location>
    <ligand>
        <name>substrate</name>
    </ligand>
</feature>
<dbReference type="InterPro" id="IPR000659">
    <property type="entry name" value="Pyridox_Oxase"/>
</dbReference>
<feature type="binding site" evidence="5 7">
    <location>
        <begin position="138"/>
        <end position="139"/>
    </location>
    <ligand>
        <name>FMN</name>
        <dbReference type="ChEBI" id="CHEBI:58210"/>
    </ligand>
</feature>
<evidence type="ECO:0000256" key="3">
    <source>
        <dbReference type="ARBA" id="ARBA00022643"/>
    </source>
</evidence>
<gene>
    <name evidence="5 10" type="primary">pdxH</name>
    <name evidence="10" type="ORF">D0X99_09615</name>
</gene>
<evidence type="ECO:0000313" key="11">
    <source>
        <dbReference type="Proteomes" id="UP000283522"/>
    </source>
</evidence>
<dbReference type="InterPro" id="IPR012349">
    <property type="entry name" value="Split_barrel_FMN-bd"/>
</dbReference>
<name>A0A418PSQ5_9BACT</name>
<dbReference type="UniPathway" id="UPA01068">
    <property type="reaction ID" value="UER00304"/>
</dbReference>
<reference evidence="10 11" key="1">
    <citation type="submission" date="2018-09" db="EMBL/GenBank/DDBJ databases">
        <authorList>
            <person name="Wang X."/>
            <person name="Du Z."/>
        </authorList>
    </citation>
    <scope>NUCLEOTIDE SEQUENCE [LARGE SCALE GENOMIC DNA]</scope>
    <source>
        <strain evidence="10 11">N3</strain>
    </source>
</reference>
<comment type="catalytic activity">
    <reaction evidence="5">
        <text>pyridoxine 5'-phosphate + O2 = pyridoxal 5'-phosphate + H2O2</text>
        <dbReference type="Rhea" id="RHEA:15149"/>
        <dbReference type="ChEBI" id="CHEBI:15379"/>
        <dbReference type="ChEBI" id="CHEBI:16240"/>
        <dbReference type="ChEBI" id="CHEBI:58589"/>
        <dbReference type="ChEBI" id="CHEBI:597326"/>
        <dbReference type="EC" id="1.4.3.5"/>
    </reaction>
</comment>
<evidence type="ECO:0000256" key="5">
    <source>
        <dbReference type="HAMAP-Rule" id="MF_01629"/>
    </source>
</evidence>
<comment type="caution">
    <text evidence="5">Lacks conserved residue(s) required for the propagation of feature annotation.</text>
</comment>
<comment type="function">
    <text evidence="5">Catalyzes the oxidation of either pyridoxine 5'-phosphate (PNP) or pyridoxamine 5'-phosphate (PMP) into pyridoxal 5'-phosphate (PLP).</text>
</comment>
<feature type="binding site" evidence="5 7">
    <location>
        <position position="103"/>
    </location>
    <ligand>
        <name>FMN</name>
        <dbReference type="ChEBI" id="CHEBI:58210"/>
    </ligand>
</feature>
<feature type="binding site" evidence="5 7">
    <location>
        <position position="193"/>
    </location>
    <ligand>
        <name>FMN</name>
        <dbReference type="ChEBI" id="CHEBI:58210"/>
    </ligand>
</feature>
<dbReference type="InterPro" id="IPR011576">
    <property type="entry name" value="Pyridox_Oxase_N"/>
</dbReference>
<evidence type="ECO:0000256" key="6">
    <source>
        <dbReference type="PIRSR" id="PIRSR000190-1"/>
    </source>
</evidence>
<keyword evidence="4 5" id="KW-0560">Oxidoreductase</keyword>
<feature type="binding site" evidence="6">
    <location>
        <begin position="7"/>
        <end position="10"/>
    </location>
    <ligand>
        <name>substrate</name>
    </ligand>
</feature>
<accession>A0A418PSQ5</accession>
<keyword evidence="3 5" id="KW-0288">FMN</keyword>
<dbReference type="NCBIfam" id="NF004231">
    <property type="entry name" value="PRK05679.1"/>
    <property type="match status" value="1"/>
</dbReference>
<comment type="subunit">
    <text evidence="5">Homodimer.</text>
</comment>
<comment type="cofactor">
    <cofactor evidence="5 7">
        <name>FMN</name>
        <dbReference type="ChEBI" id="CHEBI:58210"/>
    </cofactor>
    <text evidence="5 7">Binds 1 FMN per subunit.</text>
</comment>
<feature type="binding site" evidence="5 6">
    <location>
        <position position="125"/>
    </location>
    <ligand>
        <name>substrate</name>
    </ligand>
</feature>
<dbReference type="NCBIfam" id="TIGR00558">
    <property type="entry name" value="pdxH"/>
    <property type="match status" value="1"/>
</dbReference>
<dbReference type="SUPFAM" id="SSF50475">
    <property type="entry name" value="FMN-binding split barrel"/>
    <property type="match status" value="1"/>
</dbReference>
<keyword evidence="11" id="KW-1185">Reference proteome</keyword>
<feature type="binding site" evidence="5 7">
    <location>
        <position position="183"/>
    </location>
    <ligand>
        <name>FMN</name>
        <dbReference type="ChEBI" id="CHEBI:58210"/>
    </ligand>
</feature>
<keyword evidence="5" id="KW-0664">Pyridoxine biosynthesis</keyword>
<dbReference type="InterPro" id="IPR019740">
    <property type="entry name" value="Pyridox_Oxase_CS"/>
</dbReference>
<proteinExistence type="inferred from homology"/>
<dbReference type="EC" id="1.4.3.5" evidence="5"/>
<evidence type="ECO:0000259" key="9">
    <source>
        <dbReference type="Pfam" id="PF10590"/>
    </source>
</evidence>
<protein>
    <recommendedName>
        <fullName evidence="5">Pyridoxine/pyridoxamine 5'-phosphate oxidase</fullName>
        <ecNumber evidence="5">1.4.3.5</ecNumber>
    </recommendedName>
    <alternativeName>
        <fullName evidence="5">PNP/PMP oxidase</fullName>
        <shortName evidence="5">PNPOx</shortName>
    </alternativeName>
    <alternativeName>
        <fullName evidence="5">Pyridoxal 5'-phosphate synthase</fullName>
    </alternativeName>
</protein>
<dbReference type="EMBL" id="QXML01000004">
    <property type="protein sequence ID" value="RIW15921.1"/>
    <property type="molecule type" value="Genomic_DNA"/>
</dbReference>
<comment type="catalytic activity">
    <reaction evidence="5">
        <text>pyridoxamine 5'-phosphate + O2 + H2O = pyridoxal 5'-phosphate + H2O2 + NH4(+)</text>
        <dbReference type="Rhea" id="RHEA:15817"/>
        <dbReference type="ChEBI" id="CHEBI:15377"/>
        <dbReference type="ChEBI" id="CHEBI:15379"/>
        <dbReference type="ChEBI" id="CHEBI:16240"/>
        <dbReference type="ChEBI" id="CHEBI:28938"/>
        <dbReference type="ChEBI" id="CHEBI:58451"/>
        <dbReference type="ChEBI" id="CHEBI:597326"/>
        <dbReference type="EC" id="1.4.3.5"/>
    </reaction>
</comment>
<evidence type="ECO:0000256" key="4">
    <source>
        <dbReference type="ARBA" id="ARBA00023002"/>
    </source>
</evidence>
<feature type="binding site" evidence="5 6">
    <location>
        <position position="65"/>
    </location>
    <ligand>
        <name>substrate</name>
    </ligand>
</feature>
<dbReference type="HAMAP" id="MF_01629">
    <property type="entry name" value="PdxH"/>
    <property type="match status" value="1"/>
</dbReference>
<evidence type="ECO:0000256" key="2">
    <source>
        <dbReference type="ARBA" id="ARBA00022630"/>
    </source>
</evidence>
<dbReference type="PANTHER" id="PTHR10851:SF0">
    <property type="entry name" value="PYRIDOXINE-5'-PHOSPHATE OXIDASE"/>
    <property type="match status" value="1"/>
</dbReference>
<organism evidence="10 11">
    <name type="scientific">Algoriphagus lacus</name>
    <dbReference type="NCBI Taxonomy" id="2056311"/>
    <lineage>
        <taxon>Bacteria</taxon>
        <taxon>Pseudomonadati</taxon>
        <taxon>Bacteroidota</taxon>
        <taxon>Cytophagia</taxon>
        <taxon>Cytophagales</taxon>
        <taxon>Cyclobacteriaceae</taxon>
        <taxon>Algoriphagus</taxon>
    </lineage>
</organism>
<comment type="caution">
    <text evidence="10">The sequence shown here is derived from an EMBL/GenBank/DDBJ whole genome shotgun (WGS) entry which is preliminary data.</text>
</comment>
<feature type="binding site" evidence="5 7">
    <location>
        <begin position="74"/>
        <end position="75"/>
    </location>
    <ligand>
        <name>FMN</name>
        <dbReference type="ChEBI" id="CHEBI:58210"/>
    </ligand>
</feature>
<feature type="domain" description="Pyridoxamine 5'-phosphate oxidase N-terminal" evidence="8">
    <location>
        <begin position="34"/>
        <end position="148"/>
    </location>
</feature>
<dbReference type="GO" id="GO:0008615">
    <property type="term" value="P:pyridoxine biosynthetic process"/>
    <property type="evidence" value="ECO:0007669"/>
    <property type="project" value="UniProtKB-UniRule"/>
</dbReference>
<feature type="domain" description="Pyridoxine 5'-phosphate oxidase dimerisation C-terminal" evidence="9">
    <location>
        <begin position="170"/>
        <end position="211"/>
    </location>
</feature>
<evidence type="ECO:0000256" key="7">
    <source>
        <dbReference type="PIRSR" id="PIRSR000190-2"/>
    </source>
</evidence>
<feature type="binding site" evidence="5 6">
    <location>
        <position position="121"/>
    </location>
    <ligand>
        <name>substrate</name>
    </ligand>
</feature>
<dbReference type="Pfam" id="PF01243">
    <property type="entry name" value="PNPOx_N"/>
    <property type="match status" value="1"/>
</dbReference>
<comment type="pathway">
    <text evidence="5">Cofactor metabolism; pyridoxal 5'-phosphate salvage; pyridoxal 5'-phosphate from pyridoxine 5'-phosphate: step 1/1.</text>
</comment>
<dbReference type="OrthoDB" id="9780392at2"/>